<dbReference type="InterPro" id="IPR002035">
    <property type="entry name" value="VWF_A"/>
</dbReference>
<dbReference type="RefSeq" id="WP_197487554.1">
    <property type="nucleotide sequence ID" value="NZ_CP015961.1"/>
</dbReference>
<evidence type="ECO:0000259" key="1">
    <source>
        <dbReference type="PROSITE" id="PS50234"/>
    </source>
</evidence>
<evidence type="ECO:0000313" key="3">
    <source>
        <dbReference type="Proteomes" id="UP000186104"/>
    </source>
</evidence>
<evidence type="ECO:0000313" key="2">
    <source>
        <dbReference type="EMBL" id="ANI91662.1"/>
    </source>
</evidence>
<dbReference type="InterPro" id="IPR036465">
    <property type="entry name" value="vWFA_dom_sf"/>
</dbReference>
<feature type="domain" description="VWFA" evidence="1">
    <location>
        <begin position="316"/>
        <end position="517"/>
    </location>
</feature>
<dbReference type="EMBL" id="CP015961">
    <property type="protein sequence ID" value="ANI91662.1"/>
    <property type="molecule type" value="Genomic_DNA"/>
</dbReference>
<dbReference type="AlphaFoldDB" id="A0A173LLP1"/>
<dbReference type="SUPFAM" id="SSF53300">
    <property type="entry name" value="vWA-like"/>
    <property type="match status" value="1"/>
</dbReference>
<dbReference type="Proteomes" id="UP000186104">
    <property type="component" value="Chromosome"/>
</dbReference>
<gene>
    <name evidence="2" type="ORF">BJL86_0868</name>
</gene>
<organism evidence="2 3">
    <name type="scientific">Dietzia timorensis</name>
    <dbReference type="NCBI Taxonomy" id="499555"/>
    <lineage>
        <taxon>Bacteria</taxon>
        <taxon>Bacillati</taxon>
        <taxon>Actinomycetota</taxon>
        <taxon>Actinomycetes</taxon>
        <taxon>Mycobacteriales</taxon>
        <taxon>Dietziaceae</taxon>
        <taxon>Dietzia</taxon>
    </lineage>
</organism>
<keyword evidence="3" id="KW-1185">Reference proteome</keyword>
<sequence length="524" mass="55020">MRALVLVAIIIIAVALYRVATGKPLLPCGGSHPVTLAADPSISEEIEQLAAESGGNGCTSYEVESTSTGAMLRKLADRKELPDLWIPTSTVQSDRVSRDSQLPFETVLNSVASTPVVLAVKDGDPSIRNWTEALGTPGMIVDDVADSGVADGAMLAAAAEREAGLVSAEQVQQSLAVLAQGQRPSNEGLVDQLAKTGGVAVVTEQELSARGEQNEADGIRIQVPVTGANYLSFPLVITAQDPGRRDDVREAAQELADEATDDDFANTLADAGFRTADRAPLDGDVGVGETERLVVRDSGALDEAVREWRLMSMPTNSLALVDSSGSMALDVPTLGTTRMGMMVQTLTRGLEYFSDSSSLGLWAFNAADPTRAEPYVEVQPLGGLSGPSASGAQGTHRDDLVSGLAGLPEYVGGATELYSTVLAAYRSVLDSYDPNAINTIMVFSDGANDAADTIGRDEFFTQLREMQDPQRPVKVVTIGVLDDVDTTVLAEIAEATGGSSHISRTPEEIPQVFAAAIADRSTPA</sequence>
<proteinExistence type="predicted"/>
<dbReference type="STRING" id="499555.BJL86_0868"/>
<protein>
    <recommendedName>
        <fullName evidence="1">VWFA domain-containing protein</fullName>
    </recommendedName>
</protein>
<dbReference type="KEGG" id="dtm:BJL86_0868"/>
<dbReference type="Pfam" id="PF13531">
    <property type="entry name" value="SBP_bac_11"/>
    <property type="match status" value="1"/>
</dbReference>
<dbReference type="SUPFAM" id="SSF53850">
    <property type="entry name" value="Periplasmic binding protein-like II"/>
    <property type="match status" value="1"/>
</dbReference>
<dbReference type="PROSITE" id="PS50234">
    <property type="entry name" value="VWFA"/>
    <property type="match status" value="1"/>
</dbReference>
<dbReference type="Gene3D" id="3.40.50.410">
    <property type="entry name" value="von Willebrand factor, type A domain"/>
    <property type="match status" value="1"/>
</dbReference>
<name>A0A173LLP1_9ACTN</name>
<reference evidence="2 3" key="1">
    <citation type="submission" date="2016-06" db="EMBL/GenBank/DDBJ databases">
        <title>Complete genome sequence of a saline-alkali tolerant type strain Dietzia timorensis ID05-A0528T.</title>
        <authorList>
            <person name="Wu X."/>
        </authorList>
    </citation>
    <scope>NUCLEOTIDE SEQUENCE [LARGE SCALE GENOMIC DNA]</scope>
    <source>
        <strain evidence="2 3">ID05-A0528</strain>
    </source>
</reference>
<accession>A0A173LLP1</accession>
<dbReference type="SMART" id="SM00327">
    <property type="entry name" value="VWA"/>
    <property type="match status" value="1"/>
</dbReference>